<dbReference type="Proteomes" id="UP001062846">
    <property type="component" value="Chromosome 7"/>
</dbReference>
<protein>
    <submittedName>
        <fullName evidence="1">Uncharacterized protein</fullName>
    </submittedName>
</protein>
<sequence length="87" mass="9865">MRRRFPVPGGHGHVVLCSNLGCPNLFWSVQICLGLRGYFGNFTLKNYPNKFGPSKIRLDGQDARTAPRGLCPPGIEKFLNYEIWNEK</sequence>
<comment type="caution">
    <text evidence="1">The sequence shown here is derived from an EMBL/GenBank/DDBJ whole genome shotgun (WGS) entry which is preliminary data.</text>
</comment>
<proteinExistence type="predicted"/>
<evidence type="ECO:0000313" key="1">
    <source>
        <dbReference type="EMBL" id="KAI8549051.1"/>
    </source>
</evidence>
<organism evidence="1 2">
    <name type="scientific">Rhododendron molle</name>
    <name type="common">Chinese azalea</name>
    <name type="synonym">Azalea mollis</name>
    <dbReference type="NCBI Taxonomy" id="49168"/>
    <lineage>
        <taxon>Eukaryota</taxon>
        <taxon>Viridiplantae</taxon>
        <taxon>Streptophyta</taxon>
        <taxon>Embryophyta</taxon>
        <taxon>Tracheophyta</taxon>
        <taxon>Spermatophyta</taxon>
        <taxon>Magnoliopsida</taxon>
        <taxon>eudicotyledons</taxon>
        <taxon>Gunneridae</taxon>
        <taxon>Pentapetalae</taxon>
        <taxon>asterids</taxon>
        <taxon>Ericales</taxon>
        <taxon>Ericaceae</taxon>
        <taxon>Ericoideae</taxon>
        <taxon>Rhodoreae</taxon>
        <taxon>Rhododendron</taxon>
    </lineage>
</organism>
<name>A0ACC0N854_RHOML</name>
<reference evidence="1" key="1">
    <citation type="submission" date="2022-02" db="EMBL/GenBank/DDBJ databases">
        <title>Plant Genome Project.</title>
        <authorList>
            <person name="Zhang R.-G."/>
        </authorList>
    </citation>
    <scope>NUCLEOTIDE SEQUENCE</scope>
    <source>
        <strain evidence="1">AT1</strain>
    </source>
</reference>
<keyword evidence="2" id="KW-1185">Reference proteome</keyword>
<accession>A0ACC0N854</accession>
<evidence type="ECO:0000313" key="2">
    <source>
        <dbReference type="Proteomes" id="UP001062846"/>
    </source>
</evidence>
<dbReference type="EMBL" id="CM046394">
    <property type="protein sequence ID" value="KAI8549051.1"/>
    <property type="molecule type" value="Genomic_DNA"/>
</dbReference>
<gene>
    <name evidence="1" type="ORF">RHMOL_Rhmol07G0321300</name>
</gene>